<dbReference type="EMBL" id="BTRK01000002">
    <property type="protein sequence ID" value="GMR35898.1"/>
    <property type="molecule type" value="Genomic_DNA"/>
</dbReference>
<dbReference type="Pfam" id="PF04800">
    <property type="entry name" value="NDUS4"/>
    <property type="match status" value="1"/>
</dbReference>
<evidence type="ECO:0000256" key="5">
    <source>
        <dbReference type="ARBA" id="ARBA00022792"/>
    </source>
</evidence>
<gene>
    <name evidence="11" type="ORF">PMAYCL1PPCAC_06093</name>
</gene>
<keyword evidence="8 10" id="KW-0496">Mitochondrion</keyword>
<dbReference type="GO" id="GO:0005743">
    <property type="term" value="C:mitochondrial inner membrane"/>
    <property type="evidence" value="ECO:0007669"/>
    <property type="project" value="UniProtKB-SubCell"/>
</dbReference>
<sequence>SIQQRHPLQKMFRNLVPLARRVVTRAYNTPVLAVHHGSLGYVKEAHNGALGGYPEEQPEMIIARVFKNAAEIQKAWRIDLDSRSSWENELIGCTASSDPMSNVAKHMKFGSKEDAISFCQENNWTVEIEGV</sequence>
<proteinExistence type="inferred from homology"/>
<dbReference type="AlphaFoldDB" id="A0AAN5C3N0"/>
<accession>A0AAN5C3N0</accession>
<keyword evidence="3 10" id="KW-0813">Transport</keyword>
<dbReference type="InterPro" id="IPR038532">
    <property type="entry name" value="NDUFS4-like_sf"/>
</dbReference>
<evidence type="ECO:0000256" key="1">
    <source>
        <dbReference type="ARBA" id="ARBA00005882"/>
    </source>
</evidence>
<feature type="non-terminal residue" evidence="11">
    <location>
        <position position="1"/>
    </location>
</feature>
<keyword evidence="7 10" id="KW-0249">Electron transport</keyword>
<name>A0AAN5C3N0_9BILA</name>
<evidence type="ECO:0000256" key="7">
    <source>
        <dbReference type="ARBA" id="ARBA00022982"/>
    </source>
</evidence>
<dbReference type="Gene3D" id="3.30.160.190">
    <property type="entry name" value="atu1810 like domain"/>
    <property type="match status" value="1"/>
</dbReference>
<keyword evidence="4 10" id="KW-0679">Respiratory chain</keyword>
<keyword evidence="6 10" id="KW-0809">Transit peptide</keyword>
<dbReference type="PANTHER" id="PTHR12219:SF8">
    <property type="entry name" value="NADH DEHYDROGENASE [UBIQUINONE] IRON-SULFUR PROTEIN 4, MITOCHONDRIAL"/>
    <property type="match status" value="1"/>
</dbReference>
<keyword evidence="5 10" id="KW-0999">Mitochondrion inner membrane</keyword>
<dbReference type="PANTHER" id="PTHR12219">
    <property type="entry name" value="NADH-UBIQUINONE OXIDOREDUCTASE"/>
    <property type="match status" value="1"/>
</dbReference>
<evidence type="ECO:0000256" key="8">
    <source>
        <dbReference type="ARBA" id="ARBA00023128"/>
    </source>
</evidence>
<evidence type="ECO:0000313" key="12">
    <source>
        <dbReference type="Proteomes" id="UP001328107"/>
    </source>
</evidence>
<keyword evidence="12" id="KW-1185">Reference proteome</keyword>
<evidence type="ECO:0000256" key="6">
    <source>
        <dbReference type="ARBA" id="ARBA00022946"/>
    </source>
</evidence>
<dbReference type="Proteomes" id="UP001328107">
    <property type="component" value="Unassembled WGS sequence"/>
</dbReference>
<evidence type="ECO:0000256" key="2">
    <source>
        <dbReference type="ARBA" id="ARBA00015796"/>
    </source>
</evidence>
<reference evidence="12" key="1">
    <citation type="submission" date="2022-10" db="EMBL/GenBank/DDBJ databases">
        <title>Genome assembly of Pristionchus species.</title>
        <authorList>
            <person name="Yoshida K."/>
            <person name="Sommer R.J."/>
        </authorList>
    </citation>
    <scope>NUCLEOTIDE SEQUENCE [LARGE SCALE GENOMIC DNA]</scope>
    <source>
        <strain evidence="12">RS5460</strain>
    </source>
</reference>
<comment type="caution">
    <text evidence="11">The sequence shown here is derived from an EMBL/GenBank/DDBJ whole genome shotgun (WGS) entry which is preliminary data.</text>
</comment>
<protein>
    <recommendedName>
        <fullName evidence="2 10">NADH dehydrogenase [ubiquinone] iron-sulfur protein 4, mitochondrial</fullName>
    </recommendedName>
</protein>
<dbReference type="InterPro" id="IPR006885">
    <property type="entry name" value="NADH_UbQ_FeS_4_mit-like"/>
</dbReference>
<keyword evidence="9 10" id="KW-0472">Membrane</keyword>
<comment type="similarity">
    <text evidence="1 10">Belongs to the complex I NDUFS4 subunit family.</text>
</comment>
<evidence type="ECO:0000256" key="9">
    <source>
        <dbReference type="ARBA" id="ARBA00023136"/>
    </source>
</evidence>
<comment type="function">
    <text evidence="10">Accessory subunit of the mitochondrial membrane respiratory chain NADH dehydrogenase (Complex I), that is believed not to be involved in catalysis. Complex I functions in the transfer of electrons from NADH to the respiratory chain. The immediate electron acceptor for the enzyme is believed to be ubiquinone.</text>
</comment>
<evidence type="ECO:0000256" key="3">
    <source>
        <dbReference type="ARBA" id="ARBA00022448"/>
    </source>
</evidence>
<evidence type="ECO:0000256" key="4">
    <source>
        <dbReference type="ARBA" id="ARBA00022660"/>
    </source>
</evidence>
<comment type="subcellular location">
    <subcellularLocation>
        <location evidence="10">Mitochondrion inner membrane</location>
        <topology evidence="10">Peripheral membrane protein</topology>
        <orientation evidence="10">Matrix side</orientation>
    </subcellularLocation>
</comment>
<evidence type="ECO:0000256" key="10">
    <source>
        <dbReference type="RuleBase" id="RU367010"/>
    </source>
</evidence>
<evidence type="ECO:0000313" key="11">
    <source>
        <dbReference type="EMBL" id="GMR35898.1"/>
    </source>
</evidence>
<dbReference type="GO" id="GO:0022900">
    <property type="term" value="P:electron transport chain"/>
    <property type="evidence" value="ECO:0007669"/>
    <property type="project" value="InterPro"/>
</dbReference>
<organism evidence="11 12">
    <name type="scientific">Pristionchus mayeri</name>
    <dbReference type="NCBI Taxonomy" id="1317129"/>
    <lineage>
        <taxon>Eukaryota</taxon>
        <taxon>Metazoa</taxon>
        <taxon>Ecdysozoa</taxon>
        <taxon>Nematoda</taxon>
        <taxon>Chromadorea</taxon>
        <taxon>Rhabditida</taxon>
        <taxon>Rhabditina</taxon>
        <taxon>Diplogasteromorpha</taxon>
        <taxon>Diplogasteroidea</taxon>
        <taxon>Neodiplogasteridae</taxon>
        <taxon>Pristionchus</taxon>
    </lineage>
</organism>